<name>A0A8T0I1B1_CERPU</name>
<dbReference type="Proteomes" id="UP000822688">
    <property type="component" value="Chromosome 5"/>
</dbReference>
<dbReference type="EMBL" id="CM026425">
    <property type="protein sequence ID" value="KAG0576378.1"/>
    <property type="molecule type" value="Genomic_DNA"/>
</dbReference>
<reference evidence="1" key="1">
    <citation type="submission" date="2020-06" db="EMBL/GenBank/DDBJ databases">
        <title>WGS assembly of Ceratodon purpureus strain R40.</title>
        <authorList>
            <person name="Carey S.B."/>
            <person name="Jenkins J."/>
            <person name="Shu S."/>
            <person name="Lovell J.T."/>
            <person name="Sreedasyam A."/>
            <person name="Maumus F."/>
            <person name="Tiley G.P."/>
            <person name="Fernandez-Pozo N."/>
            <person name="Barry K."/>
            <person name="Chen C."/>
            <person name="Wang M."/>
            <person name="Lipzen A."/>
            <person name="Daum C."/>
            <person name="Saski C.A."/>
            <person name="Payton A.C."/>
            <person name="Mcbreen J.C."/>
            <person name="Conrad R.E."/>
            <person name="Kollar L.M."/>
            <person name="Olsson S."/>
            <person name="Huttunen S."/>
            <person name="Landis J.B."/>
            <person name="Wickett N.J."/>
            <person name="Johnson M.G."/>
            <person name="Rensing S.A."/>
            <person name="Grimwood J."/>
            <person name="Schmutz J."/>
            <person name="Mcdaniel S.F."/>
        </authorList>
    </citation>
    <scope>NUCLEOTIDE SEQUENCE</scope>
    <source>
        <strain evidence="1">R40</strain>
    </source>
</reference>
<sequence>MFAALSSSLDSCWKSSYKRPSLSLISSKPTQVTRLFVDPQGHCSPHFDLRIGNDSKGTDLDIINVLCKQGRVIQYSHS</sequence>
<evidence type="ECO:0000313" key="2">
    <source>
        <dbReference type="Proteomes" id="UP000822688"/>
    </source>
</evidence>
<evidence type="ECO:0000313" key="1">
    <source>
        <dbReference type="EMBL" id="KAG0576378.1"/>
    </source>
</evidence>
<organism evidence="1 2">
    <name type="scientific">Ceratodon purpureus</name>
    <name type="common">Fire moss</name>
    <name type="synonym">Dicranum purpureum</name>
    <dbReference type="NCBI Taxonomy" id="3225"/>
    <lineage>
        <taxon>Eukaryota</taxon>
        <taxon>Viridiplantae</taxon>
        <taxon>Streptophyta</taxon>
        <taxon>Embryophyta</taxon>
        <taxon>Bryophyta</taxon>
        <taxon>Bryophytina</taxon>
        <taxon>Bryopsida</taxon>
        <taxon>Dicranidae</taxon>
        <taxon>Pseudoditrichales</taxon>
        <taxon>Ditrichaceae</taxon>
        <taxon>Ceratodon</taxon>
    </lineage>
</organism>
<accession>A0A8T0I1B1</accession>
<keyword evidence="2" id="KW-1185">Reference proteome</keyword>
<dbReference type="AlphaFoldDB" id="A0A8T0I1B1"/>
<proteinExistence type="predicted"/>
<comment type="caution">
    <text evidence="1">The sequence shown here is derived from an EMBL/GenBank/DDBJ whole genome shotgun (WGS) entry which is preliminary data.</text>
</comment>
<gene>
    <name evidence="1" type="ORF">KC19_5G075300</name>
</gene>
<protein>
    <submittedName>
        <fullName evidence="1">Uncharacterized protein</fullName>
    </submittedName>
</protein>